<keyword evidence="2" id="KW-0547">Nucleotide-binding</keyword>
<dbReference type="Pfam" id="PF00582">
    <property type="entry name" value="Usp"/>
    <property type="match status" value="1"/>
</dbReference>
<sequence>MAEPPPNDAGPIRRIVVLVDASRSSQGALEAAAELAARHDAELLSLFVEESDLLRLAGLPFARELGTTSGTSRPLSRDQLERRLRGEAAELRRRLAGLAARHAMRWSLQVARGRADAEALARAAPGDLLVVGKTGWSRLPHQRLGSTPQRLLSKAQVSVMVYARPARTARSPVVALFDDPESGPRTLGLATFLARADSEALTVLIPEPDADRLIPAARKWLSDHGVEATLKPLHGATSGDLAATALHEDLQALVVHRDSPLLGGDARRRLLESLDAPVVLVP</sequence>
<keyword evidence="3" id="KW-0067">ATP-binding</keyword>
<dbReference type="Proteomes" id="UP001575181">
    <property type="component" value="Unassembled WGS sequence"/>
</dbReference>
<dbReference type="RefSeq" id="WP_373655469.1">
    <property type="nucleotide sequence ID" value="NZ_JBGUAW010000004.1"/>
</dbReference>
<reference evidence="5 6" key="1">
    <citation type="submission" date="2024-08" db="EMBL/GenBank/DDBJ databases">
        <title>Whole-genome sequencing of halo(alkali)philic microorganisms from hypersaline lakes.</title>
        <authorList>
            <person name="Sorokin D.Y."/>
            <person name="Merkel A.Y."/>
            <person name="Messina E."/>
            <person name="Yakimov M."/>
        </authorList>
    </citation>
    <scope>NUCLEOTIDE SEQUENCE [LARGE SCALE GENOMIC DNA]</scope>
    <source>
        <strain evidence="5 6">Cl-TMA</strain>
    </source>
</reference>
<name>A0ABV4TVS5_9GAMM</name>
<gene>
    <name evidence="5" type="ORF">ACERLL_07605</name>
</gene>
<dbReference type="PANTHER" id="PTHR46268">
    <property type="entry name" value="STRESS RESPONSE PROTEIN NHAX"/>
    <property type="match status" value="1"/>
</dbReference>
<evidence type="ECO:0000256" key="2">
    <source>
        <dbReference type="ARBA" id="ARBA00022741"/>
    </source>
</evidence>
<dbReference type="InterPro" id="IPR006015">
    <property type="entry name" value="Universal_stress_UspA"/>
</dbReference>
<evidence type="ECO:0000256" key="3">
    <source>
        <dbReference type="ARBA" id="ARBA00022840"/>
    </source>
</evidence>
<evidence type="ECO:0000313" key="6">
    <source>
        <dbReference type="Proteomes" id="UP001575181"/>
    </source>
</evidence>
<evidence type="ECO:0000259" key="4">
    <source>
        <dbReference type="Pfam" id="PF00582"/>
    </source>
</evidence>
<dbReference type="Gene3D" id="3.40.50.12370">
    <property type="match status" value="1"/>
</dbReference>
<organism evidence="5 6">
    <name type="scientific">Thiohalorhabdus methylotrophus</name>
    <dbReference type="NCBI Taxonomy" id="3242694"/>
    <lineage>
        <taxon>Bacteria</taxon>
        <taxon>Pseudomonadati</taxon>
        <taxon>Pseudomonadota</taxon>
        <taxon>Gammaproteobacteria</taxon>
        <taxon>Thiohalorhabdales</taxon>
        <taxon>Thiohalorhabdaceae</taxon>
        <taxon>Thiohalorhabdus</taxon>
    </lineage>
</organism>
<feature type="domain" description="UspA" evidence="4">
    <location>
        <begin position="12"/>
        <end position="162"/>
    </location>
</feature>
<keyword evidence="6" id="KW-1185">Reference proteome</keyword>
<dbReference type="SUPFAM" id="SSF52402">
    <property type="entry name" value="Adenine nucleotide alpha hydrolases-like"/>
    <property type="match status" value="1"/>
</dbReference>
<comment type="similarity">
    <text evidence="1">Belongs to the universal stress protein A family.</text>
</comment>
<protein>
    <submittedName>
        <fullName evidence="5">Universal stress protein</fullName>
    </submittedName>
</protein>
<evidence type="ECO:0000256" key="1">
    <source>
        <dbReference type="ARBA" id="ARBA00008791"/>
    </source>
</evidence>
<dbReference type="PRINTS" id="PR01438">
    <property type="entry name" value="UNVRSLSTRESS"/>
</dbReference>
<proteinExistence type="inferred from homology"/>
<evidence type="ECO:0000313" key="5">
    <source>
        <dbReference type="EMBL" id="MFA9460689.1"/>
    </source>
</evidence>
<dbReference type="InterPro" id="IPR006016">
    <property type="entry name" value="UspA"/>
</dbReference>
<comment type="caution">
    <text evidence="5">The sequence shown here is derived from an EMBL/GenBank/DDBJ whole genome shotgun (WGS) entry which is preliminary data.</text>
</comment>
<dbReference type="CDD" id="cd00293">
    <property type="entry name" value="USP-like"/>
    <property type="match status" value="1"/>
</dbReference>
<dbReference type="EMBL" id="JBGUAW010000004">
    <property type="protein sequence ID" value="MFA9460689.1"/>
    <property type="molecule type" value="Genomic_DNA"/>
</dbReference>
<dbReference type="PANTHER" id="PTHR46268:SF27">
    <property type="entry name" value="UNIVERSAL STRESS PROTEIN RV2623"/>
    <property type="match status" value="1"/>
</dbReference>
<accession>A0ABV4TVS5</accession>